<name>A0A9X4LBC5_9STAP</name>
<dbReference type="RefSeq" id="WP_277595836.1">
    <property type="nucleotide sequence ID" value="NZ_JAMBPX010000011.1"/>
</dbReference>
<protein>
    <submittedName>
        <fullName evidence="1">Uncharacterized protein</fullName>
    </submittedName>
</protein>
<reference evidence="1" key="1">
    <citation type="submission" date="2022-05" db="EMBL/GenBank/DDBJ databases">
        <title>Comparative genomics of Staphylococcus equorum isolates.</title>
        <authorList>
            <person name="Luelf R.H."/>
        </authorList>
    </citation>
    <scope>NUCLEOTIDE SEQUENCE</scope>
    <source>
        <strain evidence="1">TMW 2.2343</strain>
    </source>
</reference>
<accession>A0A9X4LBC5</accession>
<evidence type="ECO:0000313" key="2">
    <source>
        <dbReference type="Proteomes" id="UP001152302"/>
    </source>
</evidence>
<dbReference type="EMBL" id="JAMBPX010000011">
    <property type="protein sequence ID" value="MDG0860317.1"/>
    <property type="molecule type" value="Genomic_DNA"/>
</dbReference>
<dbReference type="Proteomes" id="UP001152302">
    <property type="component" value="Unassembled WGS sequence"/>
</dbReference>
<comment type="caution">
    <text evidence="1">The sequence shown here is derived from an EMBL/GenBank/DDBJ whole genome shotgun (WGS) entry which is preliminary data.</text>
</comment>
<dbReference type="AlphaFoldDB" id="A0A9X4LBC5"/>
<organism evidence="1 2">
    <name type="scientific">Staphylococcus equorum</name>
    <dbReference type="NCBI Taxonomy" id="246432"/>
    <lineage>
        <taxon>Bacteria</taxon>
        <taxon>Bacillati</taxon>
        <taxon>Bacillota</taxon>
        <taxon>Bacilli</taxon>
        <taxon>Bacillales</taxon>
        <taxon>Staphylococcaceae</taxon>
        <taxon>Staphylococcus</taxon>
    </lineage>
</organism>
<gene>
    <name evidence="1" type="ORF">M4L21_13365</name>
</gene>
<evidence type="ECO:0000313" key="1">
    <source>
        <dbReference type="EMBL" id="MDG0860317.1"/>
    </source>
</evidence>
<proteinExistence type="predicted"/>
<sequence length="166" mass="19610">MIYSINYKNLNDLFNKTTKDQLLFNPIFSRKCGKTSSLAELSIENDGYYIGMNREICKIVKRQYPEIKTLSVRQFTNGYAEGLEIGKTLFVDEIDIEVINEIKKYNPHLRIFGFVNNLKVYSFRTILFSEQYLGENESLNSKRNKKFMENKIYEEDILYPFLEHIG</sequence>